<dbReference type="EMBL" id="JRLX01000049">
    <property type="protein sequence ID" value="KGO84598.1"/>
    <property type="molecule type" value="Genomic_DNA"/>
</dbReference>
<dbReference type="InterPro" id="IPR036116">
    <property type="entry name" value="FN3_sf"/>
</dbReference>
<dbReference type="Proteomes" id="UP000030152">
    <property type="component" value="Unassembled WGS sequence"/>
</dbReference>
<evidence type="ECO:0008006" key="3">
    <source>
        <dbReference type="Google" id="ProtNLM"/>
    </source>
</evidence>
<accession>A0A0A2LZG5</accession>
<evidence type="ECO:0000313" key="1">
    <source>
        <dbReference type="EMBL" id="KGO84598.1"/>
    </source>
</evidence>
<dbReference type="AlphaFoldDB" id="A0A0A2LZG5"/>
<name>A0A0A2LZG5_9FLAO</name>
<proteinExistence type="predicted"/>
<evidence type="ECO:0000313" key="2">
    <source>
        <dbReference type="Proteomes" id="UP000030152"/>
    </source>
</evidence>
<gene>
    <name evidence="1" type="ORF">Q765_20725</name>
</gene>
<protein>
    <recommendedName>
        <fullName evidence="3">Fibronectin type-III domain-containing protein</fullName>
    </recommendedName>
</protein>
<organism evidence="1 2">
    <name type="scientific">Flavobacterium rivuli WB 3.3-2 = DSM 21788</name>
    <dbReference type="NCBI Taxonomy" id="1121895"/>
    <lineage>
        <taxon>Bacteria</taxon>
        <taxon>Pseudomonadati</taxon>
        <taxon>Bacteroidota</taxon>
        <taxon>Flavobacteriia</taxon>
        <taxon>Flavobacteriales</taxon>
        <taxon>Flavobacteriaceae</taxon>
        <taxon>Flavobacterium</taxon>
    </lineage>
</organism>
<feature type="non-terminal residue" evidence="1">
    <location>
        <position position="327"/>
    </location>
</feature>
<dbReference type="SUPFAM" id="SSF49265">
    <property type="entry name" value="Fibronectin type III"/>
    <property type="match status" value="1"/>
</dbReference>
<comment type="caution">
    <text evidence="1">The sequence shown here is derived from an EMBL/GenBank/DDBJ whole genome shotgun (WGS) entry which is preliminary data.</text>
</comment>
<dbReference type="Gene3D" id="2.60.40.10">
    <property type="entry name" value="Immunoglobulins"/>
    <property type="match status" value="1"/>
</dbReference>
<dbReference type="eggNOG" id="COG2374">
    <property type="taxonomic scope" value="Bacteria"/>
</dbReference>
<sequence length="327" mass="33713">MVTGLSWGQSIWTNNIDGTNPSDSNPFTTGDVKNENITVSGIGMTGLQSNAGNNAYNVKNFSTSSTINTGSYFSFTLTPNQAYTINLTSFVFSRQRSGTGPLTWAVRSSADNYAANIGATFSPGTSSATETITLTGASFQNITSAITFRIYGWSADGANGTGRISDFTFNGTVTGGIVVTAPVATDATSITAAGFTANWNAVTGATGYRLDVSANADFTSVLEDYDGIAVTGLSQVVTSGVMPGATHYYRVRAEFGEQTSANSNTITVNVPCGVITQPIASAQSFCISGTVSQLTATGTGLKWYAASTGGDALTGTTALTAGNYYVS</sequence>
<keyword evidence="2" id="KW-1185">Reference proteome</keyword>
<dbReference type="InterPro" id="IPR013783">
    <property type="entry name" value="Ig-like_fold"/>
</dbReference>
<reference evidence="1 2" key="1">
    <citation type="submission" date="2013-09" db="EMBL/GenBank/DDBJ databases">
        <authorList>
            <person name="Zeng Z."/>
            <person name="Chen C."/>
        </authorList>
    </citation>
    <scope>NUCLEOTIDE SEQUENCE [LARGE SCALE GENOMIC DNA]</scope>
    <source>
        <strain evidence="1 2">WB 3.3-2</strain>
    </source>
</reference>
<dbReference type="eggNOG" id="COG3693">
    <property type="taxonomic scope" value="Bacteria"/>
</dbReference>